<organism evidence="2">
    <name type="scientific">Prevotella sp. GTC17262</name>
    <dbReference type="NCBI Taxonomy" id="3236797"/>
    <lineage>
        <taxon>Bacteria</taxon>
        <taxon>Pseudomonadati</taxon>
        <taxon>Bacteroidota</taxon>
        <taxon>Bacteroidia</taxon>
        <taxon>Bacteroidales</taxon>
        <taxon>Prevotellaceae</taxon>
        <taxon>Prevotella</taxon>
    </lineage>
</organism>
<evidence type="ECO:0008006" key="3">
    <source>
        <dbReference type="Google" id="ProtNLM"/>
    </source>
</evidence>
<proteinExistence type="predicted"/>
<name>A0AB33JH25_9BACT</name>
<dbReference type="AlphaFoldDB" id="A0AB33JH25"/>
<protein>
    <recommendedName>
        <fullName evidence="3">Lipocalin-like domain-containing protein</fullName>
    </recommendedName>
</protein>
<keyword evidence="1" id="KW-0732">Signal</keyword>
<feature type="signal peptide" evidence="1">
    <location>
        <begin position="1"/>
        <end position="23"/>
    </location>
</feature>
<dbReference type="EMBL" id="AP035789">
    <property type="protein sequence ID" value="BFO81556.1"/>
    <property type="molecule type" value="Genomic_DNA"/>
</dbReference>
<feature type="chain" id="PRO_5044260879" description="Lipocalin-like domain-containing protein" evidence="1">
    <location>
        <begin position="24"/>
        <end position="159"/>
    </location>
</feature>
<reference evidence="2" key="1">
    <citation type="submission" date="2024-07" db="EMBL/GenBank/DDBJ databases">
        <title>Complete genome sequence of Prevotella sp. YM-2024 GTC17262.</title>
        <authorList>
            <person name="Hayashi M."/>
            <person name="Muto Y."/>
            <person name="Tanaka K."/>
            <person name="Niwa H."/>
        </authorList>
    </citation>
    <scope>NUCLEOTIDE SEQUENCE</scope>
    <source>
        <strain evidence="2">GTC17262</strain>
    </source>
</reference>
<evidence type="ECO:0000313" key="2">
    <source>
        <dbReference type="EMBL" id="BFO81556.1"/>
    </source>
</evidence>
<gene>
    <name evidence="2" type="ORF">GTC17262_17470</name>
</gene>
<sequence length="159" mass="18382">MKPKHLFYILLLFIPLLCLTACSDDEDKINSPIVGKWICIGENVSEYDSSPNFVTLSYSVDGHTETYRARPPKEQSIIEYTSRGMQLVSHNGEIINSTKYDINKNNRLNFYGQENSAKNNSPSSTYYISFNTRQDTMIQTYSGPEHVWIIPRNIYKRIK</sequence>
<accession>A0AB33JH25</accession>
<evidence type="ECO:0000256" key="1">
    <source>
        <dbReference type="SAM" id="SignalP"/>
    </source>
</evidence>